<dbReference type="PANTHER" id="PTHR40278:SF1">
    <property type="entry name" value="DNA UTILIZATION PROTEIN HOFN"/>
    <property type="match status" value="1"/>
</dbReference>
<dbReference type="AlphaFoldDB" id="H8KZV3"/>
<dbReference type="RefSeq" id="WP_014401620.1">
    <property type="nucleotide sequence ID" value="NC_017033.1"/>
</dbReference>
<dbReference type="InterPro" id="IPR052534">
    <property type="entry name" value="Extracell_DNA_Util/SecSys_Comp"/>
</dbReference>
<dbReference type="SUPFAM" id="SSF53067">
    <property type="entry name" value="Actin-like ATPase domain"/>
    <property type="match status" value="1"/>
</dbReference>
<dbReference type="PANTHER" id="PTHR40278">
    <property type="entry name" value="DNA UTILIZATION PROTEIN HOFN"/>
    <property type="match status" value="1"/>
</dbReference>
<keyword evidence="3" id="KW-1185">Reference proteome</keyword>
<dbReference type="InterPro" id="IPR007813">
    <property type="entry name" value="PilN"/>
</dbReference>
<keyword evidence="1" id="KW-0472">Membrane</keyword>
<dbReference type="eggNOG" id="COG3900">
    <property type="taxonomic scope" value="Bacteria"/>
</dbReference>
<dbReference type="InterPro" id="IPR043129">
    <property type="entry name" value="ATPase_NBD"/>
</dbReference>
<dbReference type="EMBL" id="CP003350">
    <property type="protein sequence ID" value="AFC84614.1"/>
    <property type="molecule type" value="Genomic_DNA"/>
</dbReference>
<keyword evidence="1" id="KW-1133">Transmembrane helix</keyword>
<proteinExistence type="predicted"/>
<dbReference type="KEGG" id="fau:Fraau_0114"/>
<protein>
    <submittedName>
        <fullName evidence="2">Fimbrial assembly protein (PilN)</fullName>
    </submittedName>
</protein>
<dbReference type="Proteomes" id="UP000005234">
    <property type="component" value="Chromosome"/>
</dbReference>
<sequence>MSASMAERWASGWRGLLLRLPVGWRLTLAEGWRQCVAALPSGLGQLLREGRLQLVLIPAGEYWQLFAAEGRQLLDRWPDRLPAELQRQHVLAAMQGVAVEDRRLWLGLPAGCGLVRELQLPTAARHSLVRIARFEMDRQTPFRPEQVYFDIREVPAATGSSSLQARLAVAPRARLDGWLARLADLGLALDGVDLLEADGLAGFNLLPPPRRPAHPRPRRRLNVRLGLCLLALLLAVAGQWRHNRHLALLDMRAAVAAQQLPLRQLAELQREGLERGRAAGFLERRRQQTVPVVQVLAELSRRLPDDTSLQRLSIDADGRLSFLGLAPQAAHLVDVLKAASDLGEPGFQGTILRDPLSGKERFSMTAQLHRPALESRP</sequence>
<name>H8KZV3_FRAAD</name>
<keyword evidence="1" id="KW-0812">Transmembrane</keyword>
<dbReference type="Pfam" id="PF05137">
    <property type="entry name" value="PilN"/>
    <property type="match status" value="1"/>
</dbReference>
<dbReference type="Gene3D" id="3.30.420.380">
    <property type="match status" value="1"/>
</dbReference>
<dbReference type="HOGENOM" id="CLU_049033_1_0_6"/>
<accession>H8KZV3</accession>
<evidence type="ECO:0000256" key="1">
    <source>
        <dbReference type="SAM" id="Phobius"/>
    </source>
</evidence>
<feature type="transmembrane region" description="Helical" evidence="1">
    <location>
        <begin position="221"/>
        <end position="240"/>
    </location>
</feature>
<dbReference type="eggNOG" id="COG3166">
    <property type="taxonomic scope" value="Bacteria"/>
</dbReference>
<dbReference type="STRING" id="767434.Fraau_0114"/>
<organism evidence="2 3">
    <name type="scientific">Frateuria aurantia (strain ATCC 33424 / DSM 6220 / KCTC 2777 / LMG 1558 / NBRC 3245 / NCIMB 13370)</name>
    <name type="common">Acetobacter aurantius</name>
    <dbReference type="NCBI Taxonomy" id="767434"/>
    <lineage>
        <taxon>Bacteria</taxon>
        <taxon>Pseudomonadati</taxon>
        <taxon>Pseudomonadota</taxon>
        <taxon>Gammaproteobacteria</taxon>
        <taxon>Lysobacterales</taxon>
        <taxon>Rhodanobacteraceae</taxon>
        <taxon>Frateuria</taxon>
    </lineage>
</organism>
<evidence type="ECO:0000313" key="2">
    <source>
        <dbReference type="EMBL" id="AFC84614.1"/>
    </source>
</evidence>
<evidence type="ECO:0000313" key="3">
    <source>
        <dbReference type="Proteomes" id="UP000005234"/>
    </source>
</evidence>
<gene>
    <name evidence="2" type="ordered locus">Fraau_0114</name>
</gene>
<dbReference type="OrthoDB" id="5621075at2"/>
<reference evidence="2" key="1">
    <citation type="submission" date="2012-02" db="EMBL/GenBank/DDBJ databases">
        <title>The complete genome of Frateuria aurantia DSM 6220.</title>
        <authorList>
            <consortium name="US DOE Joint Genome Institute (JGI-PGF)"/>
            <person name="Lucas S."/>
            <person name="Copeland A."/>
            <person name="Lapidus A."/>
            <person name="Glavina del Rio T."/>
            <person name="Dalin E."/>
            <person name="Tice H."/>
            <person name="Bruce D."/>
            <person name="Goodwin L."/>
            <person name="Pitluck S."/>
            <person name="Peters L."/>
            <person name="Ovchinnikova G."/>
            <person name="Teshima H."/>
            <person name="Kyrpides N."/>
            <person name="Mavromatis K."/>
            <person name="Ivanova N."/>
            <person name="Brettin T."/>
            <person name="Detter J.C."/>
            <person name="Han C."/>
            <person name="Larimer F."/>
            <person name="Land M."/>
            <person name="Hauser L."/>
            <person name="Markowitz V."/>
            <person name="Cheng J.-F."/>
            <person name="Hugenholtz P."/>
            <person name="Woyke T."/>
            <person name="Wu D."/>
            <person name="Brambilla E."/>
            <person name="Klenk H.-P."/>
            <person name="Eisen J.A."/>
        </authorList>
    </citation>
    <scope>NUCLEOTIDE SEQUENCE</scope>
    <source>
        <strain evidence="2">DSM 6220</strain>
    </source>
</reference>